<protein>
    <submittedName>
        <fullName evidence="2">Uncharacterized protein</fullName>
    </submittedName>
</protein>
<accession>A0A6J4HJ45</accession>
<dbReference type="AlphaFoldDB" id="A0A6J4HJ45"/>
<gene>
    <name evidence="2" type="ORF">AVDCRST_MAG27-428</name>
</gene>
<evidence type="ECO:0000256" key="1">
    <source>
        <dbReference type="SAM" id="MobiDB-lite"/>
    </source>
</evidence>
<organism evidence="2">
    <name type="scientific">uncultured Craurococcus sp</name>
    <dbReference type="NCBI Taxonomy" id="1135998"/>
    <lineage>
        <taxon>Bacteria</taxon>
        <taxon>Pseudomonadati</taxon>
        <taxon>Pseudomonadota</taxon>
        <taxon>Alphaproteobacteria</taxon>
        <taxon>Acetobacterales</taxon>
        <taxon>Acetobacteraceae</taxon>
        <taxon>Craurococcus</taxon>
        <taxon>environmental samples</taxon>
    </lineage>
</organism>
<sequence>DGEPDPRHRGLWPLGRGHAGSRAVRPGLCLLAYNYRRGRVYGTEL</sequence>
<reference evidence="2" key="1">
    <citation type="submission" date="2020-02" db="EMBL/GenBank/DDBJ databases">
        <authorList>
            <person name="Meier V. D."/>
        </authorList>
    </citation>
    <scope>NUCLEOTIDE SEQUENCE</scope>
    <source>
        <strain evidence="2">AVDCRST_MAG27</strain>
    </source>
</reference>
<dbReference type="EMBL" id="CADCTD010000014">
    <property type="protein sequence ID" value="CAA9222664.1"/>
    <property type="molecule type" value="Genomic_DNA"/>
</dbReference>
<feature type="non-terminal residue" evidence="2">
    <location>
        <position position="45"/>
    </location>
</feature>
<proteinExistence type="predicted"/>
<name>A0A6J4HJ45_9PROT</name>
<feature type="non-terminal residue" evidence="2">
    <location>
        <position position="1"/>
    </location>
</feature>
<evidence type="ECO:0000313" key="2">
    <source>
        <dbReference type="EMBL" id="CAA9222664.1"/>
    </source>
</evidence>
<feature type="region of interest" description="Disordered" evidence="1">
    <location>
        <begin position="1"/>
        <end position="20"/>
    </location>
</feature>